<evidence type="ECO:0000313" key="8">
    <source>
        <dbReference type="Proteomes" id="UP000284403"/>
    </source>
</evidence>
<evidence type="ECO:0000313" key="7">
    <source>
        <dbReference type="EMBL" id="RNF27554.1"/>
    </source>
</evidence>
<feature type="compositionally biased region" description="Polar residues" evidence="5">
    <location>
        <begin position="330"/>
        <end position="344"/>
    </location>
</feature>
<keyword evidence="8" id="KW-1185">Reference proteome</keyword>
<dbReference type="AlphaFoldDB" id="A0A3R7LMF9"/>
<sequence>MEAPSRFFEGRADVFVETAESSNSPASSRQDVAPPREGKYEGGGPQRSRNTSGLPGDYFNVLSADKAETLSIPPDLIEPTAGSRSYLAKNQSSGAPTFSFYLCKLYTSGSTCAHGSFCDFIHSRHVLSDASHRSGRVKAFQVHWSTPIPSLAEAVYERHEPGFVFHINQNNFSGSSSQASSNNAPDRRRLASEYVYKTKGSEEAMLHGSSRLLRLCKHYEREKCARGRLCRFVHRVHLSSSAPAPLSPPMPLTAPTITAPLSYNQAAELSTTINLSQSPANTRPRFSQGVDRLTTNVLQAHPRREGGISFDARGVPRASGGVFLAPSTMLTAHPSSPAQQTRLHPQQAQKQQPQPPILPHPTGYHFTPVYTSQQSPYMRTSATQLSATPLQFSTSYCDHSQQHGTQQQNMTPELQQPSVLPLSPAPDYLLSQVLFTLM</sequence>
<feature type="zinc finger region" description="C3H1-type" evidence="4">
    <location>
        <begin position="210"/>
        <end position="237"/>
    </location>
</feature>
<evidence type="ECO:0000256" key="1">
    <source>
        <dbReference type="ARBA" id="ARBA00022723"/>
    </source>
</evidence>
<feature type="domain" description="C3H1-type" evidence="6">
    <location>
        <begin position="210"/>
        <end position="237"/>
    </location>
</feature>
<dbReference type="SMART" id="SM00356">
    <property type="entry name" value="ZnF_C3H1"/>
    <property type="match status" value="2"/>
</dbReference>
<dbReference type="PANTHER" id="PTHR37562:SF5">
    <property type="entry name" value="C3H1-TYPE DOMAIN-CONTAINING PROTEIN"/>
    <property type="match status" value="1"/>
</dbReference>
<feature type="compositionally biased region" description="Polar residues" evidence="5">
    <location>
        <begin position="19"/>
        <end position="30"/>
    </location>
</feature>
<evidence type="ECO:0000259" key="6">
    <source>
        <dbReference type="PROSITE" id="PS50103"/>
    </source>
</evidence>
<dbReference type="SUPFAM" id="SSF90229">
    <property type="entry name" value="CCCH zinc finger"/>
    <property type="match status" value="1"/>
</dbReference>
<feature type="region of interest" description="Disordered" evidence="5">
    <location>
        <begin position="330"/>
        <end position="354"/>
    </location>
</feature>
<dbReference type="PROSITE" id="PS50103">
    <property type="entry name" value="ZF_C3H1"/>
    <property type="match status" value="2"/>
</dbReference>
<keyword evidence="1 4" id="KW-0479">Metal-binding</keyword>
<dbReference type="InterPro" id="IPR036855">
    <property type="entry name" value="Znf_CCCH_sf"/>
</dbReference>
<protein>
    <recommendedName>
        <fullName evidence="6">C3H1-type domain-containing protein</fullName>
    </recommendedName>
</protein>
<dbReference type="OrthoDB" id="250252at2759"/>
<gene>
    <name evidence="7" type="ORF">Tco025E_00204</name>
</gene>
<feature type="region of interest" description="Disordered" evidence="5">
    <location>
        <begin position="18"/>
        <end position="55"/>
    </location>
</feature>
<dbReference type="Proteomes" id="UP000284403">
    <property type="component" value="Unassembled WGS sequence"/>
</dbReference>
<proteinExistence type="predicted"/>
<evidence type="ECO:0000256" key="2">
    <source>
        <dbReference type="ARBA" id="ARBA00022771"/>
    </source>
</evidence>
<evidence type="ECO:0000256" key="4">
    <source>
        <dbReference type="PROSITE-ProRule" id="PRU00723"/>
    </source>
</evidence>
<name>A0A3R7LMF9_9TRYP</name>
<feature type="zinc finger region" description="C3H1-type" evidence="4">
    <location>
        <begin position="102"/>
        <end position="125"/>
    </location>
</feature>
<keyword evidence="2 4" id="KW-0863">Zinc-finger</keyword>
<dbReference type="PANTHER" id="PTHR37562">
    <property type="entry name" value="C3H1-TYPE DOMAIN-CONTAINING PROTEIN-RELATED"/>
    <property type="match status" value="1"/>
</dbReference>
<comment type="caution">
    <text evidence="7">The sequence shown here is derived from an EMBL/GenBank/DDBJ whole genome shotgun (WGS) entry which is preliminary data.</text>
</comment>
<reference evidence="7 8" key="1">
    <citation type="journal article" date="2018" name="BMC Genomics">
        <title>Genomic comparison of Trypanosoma conorhini and Trypanosoma rangeli to Trypanosoma cruzi strains of high and low virulence.</title>
        <authorList>
            <person name="Bradwell K.R."/>
            <person name="Koparde V.N."/>
            <person name="Matveyev A.V."/>
            <person name="Serrano M.G."/>
            <person name="Alves J.M."/>
            <person name="Parikh H."/>
            <person name="Huang B."/>
            <person name="Lee V."/>
            <person name="Espinosa-Alvarez O."/>
            <person name="Ortiz P.A."/>
            <person name="Costa-Martins A.G."/>
            <person name="Teixeira M.M."/>
            <person name="Buck G.A."/>
        </authorList>
    </citation>
    <scope>NUCLEOTIDE SEQUENCE [LARGE SCALE GENOMIC DNA]</scope>
    <source>
        <strain evidence="7 8">025E</strain>
    </source>
</reference>
<dbReference type="GeneID" id="40313815"/>
<organism evidence="7 8">
    <name type="scientific">Trypanosoma conorhini</name>
    <dbReference type="NCBI Taxonomy" id="83891"/>
    <lineage>
        <taxon>Eukaryota</taxon>
        <taxon>Discoba</taxon>
        <taxon>Euglenozoa</taxon>
        <taxon>Kinetoplastea</taxon>
        <taxon>Metakinetoplastina</taxon>
        <taxon>Trypanosomatida</taxon>
        <taxon>Trypanosomatidae</taxon>
        <taxon>Trypanosoma</taxon>
    </lineage>
</organism>
<evidence type="ECO:0000256" key="5">
    <source>
        <dbReference type="SAM" id="MobiDB-lite"/>
    </source>
</evidence>
<keyword evidence="3 4" id="KW-0862">Zinc</keyword>
<evidence type="ECO:0000256" key="3">
    <source>
        <dbReference type="ARBA" id="ARBA00022833"/>
    </source>
</evidence>
<dbReference type="EMBL" id="MKKU01000003">
    <property type="protein sequence ID" value="RNF27554.1"/>
    <property type="molecule type" value="Genomic_DNA"/>
</dbReference>
<feature type="domain" description="C3H1-type" evidence="6">
    <location>
        <begin position="102"/>
        <end position="125"/>
    </location>
</feature>
<dbReference type="GO" id="GO:0008270">
    <property type="term" value="F:zinc ion binding"/>
    <property type="evidence" value="ECO:0007669"/>
    <property type="project" value="UniProtKB-KW"/>
</dbReference>
<dbReference type="RefSeq" id="XP_029232760.1">
    <property type="nucleotide sequence ID" value="XM_029367153.1"/>
</dbReference>
<accession>A0A3R7LMF9</accession>
<dbReference type="InterPro" id="IPR000571">
    <property type="entry name" value="Znf_CCCH"/>
</dbReference>